<dbReference type="Proteomes" id="UP000694620">
    <property type="component" value="Chromosome 3"/>
</dbReference>
<dbReference type="AlphaFoldDB" id="A0A8C4SAJ7"/>
<gene>
    <name evidence="16" type="primary">TAF1B</name>
    <name evidence="16" type="synonym">taf1b</name>
</gene>
<keyword evidence="9" id="KW-0804">Transcription</keyword>
<accession>A0A8C4SAJ7</accession>
<dbReference type="Ensembl" id="ENSECRT00000014975.1">
    <property type="protein sequence ID" value="ENSECRP00000014716.1"/>
    <property type="gene ID" value="ENSECRG00000009821.1"/>
</dbReference>
<keyword evidence="6" id="KW-0862">Zinc</keyword>
<evidence type="ECO:0000256" key="2">
    <source>
        <dbReference type="ARBA" id="ARBA00006899"/>
    </source>
</evidence>
<dbReference type="GO" id="GO:0005668">
    <property type="term" value="C:RNA polymerase transcription factor SL1 complex"/>
    <property type="evidence" value="ECO:0007669"/>
    <property type="project" value="TreeGrafter"/>
</dbReference>
<dbReference type="InterPro" id="IPR033599">
    <property type="entry name" value="TAF1B/Rrn7"/>
</dbReference>
<organism evidence="16 17">
    <name type="scientific">Erpetoichthys calabaricus</name>
    <name type="common">Rope fish</name>
    <name type="synonym">Calamoichthys calabaricus</name>
    <dbReference type="NCBI Taxonomy" id="27687"/>
    <lineage>
        <taxon>Eukaryota</taxon>
        <taxon>Metazoa</taxon>
        <taxon>Chordata</taxon>
        <taxon>Craniata</taxon>
        <taxon>Vertebrata</taxon>
        <taxon>Euteleostomi</taxon>
        <taxon>Actinopterygii</taxon>
        <taxon>Polypteriformes</taxon>
        <taxon>Polypteridae</taxon>
        <taxon>Erpetoichthys</taxon>
    </lineage>
</organism>
<evidence type="ECO:0000259" key="15">
    <source>
        <dbReference type="Pfam" id="PF20645"/>
    </source>
</evidence>
<evidence type="ECO:0000313" key="16">
    <source>
        <dbReference type="Ensembl" id="ENSECRP00000014716.1"/>
    </source>
</evidence>
<evidence type="ECO:0000256" key="6">
    <source>
        <dbReference type="ARBA" id="ARBA00022833"/>
    </source>
</evidence>
<feature type="domain" description="Rrn7/TAF1B C-terminal cyclin" evidence="15">
    <location>
        <begin position="268"/>
        <end position="456"/>
    </location>
</feature>
<evidence type="ECO:0000256" key="3">
    <source>
        <dbReference type="ARBA" id="ARBA00018994"/>
    </source>
</evidence>
<keyword evidence="8" id="KW-0238">DNA-binding</keyword>
<dbReference type="InterPro" id="IPR048540">
    <property type="entry name" value="Rrn7_cyclin_N"/>
</dbReference>
<evidence type="ECO:0000256" key="7">
    <source>
        <dbReference type="ARBA" id="ARBA00023015"/>
    </source>
</evidence>
<feature type="domain" description="RRN7-type" evidence="13">
    <location>
        <begin position="9"/>
        <end position="39"/>
    </location>
</feature>
<evidence type="ECO:0000256" key="12">
    <source>
        <dbReference type="SAM" id="MobiDB-lite"/>
    </source>
</evidence>
<dbReference type="GO" id="GO:0008270">
    <property type="term" value="F:zinc ion binding"/>
    <property type="evidence" value="ECO:0007669"/>
    <property type="project" value="UniProtKB-KW"/>
</dbReference>
<dbReference type="GO" id="GO:0042790">
    <property type="term" value="P:nucleolar large rRNA transcription by RNA polymerase I"/>
    <property type="evidence" value="ECO:0007669"/>
    <property type="project" value="TreeGrafter"/>
</dbReference>
<dbReference type="Pfam" id="PF20644">
    <property type="entry name" value="Rrn7_cyclin_N"/>
    <property type="match status" value="1"/>
</dbReference>
<evidence type="ECO:0000256" key="11">
    <source>
        <dbReference type="ARBA" id="ARBA00032500"/>
    </source>
</evidence>
<sequence>MDDEHVRDYTEPCPRCSEVNWGITDEGKFYCQSCHTVIERSKEVTSADTFTPSARISSVSRGIRGKRKVEQGRLWYLCEGFQFILTRQADAIKALGVCAQFKDKILCSLWRLYLHKSQQAYTDKPIQSKFKECYQLLSSGSESNTINELSSFSESENGSRSPDENSDIASESKASSLSDFDDNTSLFSGSIDGSLYKSFRKGNQMYMSMPMTLAFCYLSLLWLRESMTLSELLKYVADGQIPYLNMNQFFPEEIKLYGMDLHIFYVQKIPTYNSVQQCMVRLAWFLGLPGFPQITEHCYFHPNILCIKYLMEANLPDEMHTWICRLAFKTGISNVASLTFNPTTKQAKPIYYEVKACALIIVMLKLLFQLDDVKEWCLSEEAETCNMKTKGVQCFSFQKWYETMSQALEEAKQKEKEKIARKSWKLEKPFYYIPKQKYLILKKRRFVNNLEDQFAKLSGSEKVSPTPVSSSFQFVWNNERGQKSCFHGHTLNFLISKESKQYTFLDTNYWYTPSQICKQESCQGHFYLDVERLPKSCQFVLSLFCFLLKVEMSTLYQEVTQIEQKLVQSKGKRNLHREIQKLRPPKPPDGGKE</sequence>
<reference evidence="16" key="3">
    <citation type="submission" date="2025-09" db="UniProtKB">
        <authorList>
            <consortium name="Ensembl"/>
        </authorList>
    </citation>
    <scope>IDENTIFICATION</scope>
</reference>
<comment type="subcellular location">
    <subcellularLocation>
        <location evidence="1">Nucleus</location>
        <location evidence="1">Nucleolus</location>
    </subcellularLocation>
</comment>
<keyword evidence="5" id="KW-0863">Zinc-finger</keyword>
<dbReference type="GO" id="GO:0001164">
    <property type="term" value="F:RNA polymerase I core promoter sequence-specific DNA binding"/>
    <property type="evidence" value="ECO:0007669"/>
    <property type="project" value="InterPro"/>
</dbReference>
<evidence type="ECO:0000259" key="13">
    <source>
        <dbReference type="Pfam" id="PF11781"/>
    </source>
</evidence>
<dbReference type="Pfam" id="PF20645">
    <property type="entry name" value="Rrn7_cyclin_C"/>
    <property type="match status" value="1"/>
</dbReference>
<evidence type="ECO:0000256" key="8">
    <source>
        <dbReference type="ARBA" id="ARBA00023125"/>
    </source>
</evidence>
<dbReference type="Pfam" id="PF11781">
    <property type="entry name" value="Zn_ribbon_RRN7"/>
    <property type="match status" value="1"/>
</dbReference>
<feature type="region of interest" description="Disordered" evidence="12">
    <location>
        <begin position="148"/>
        <end position="169"/>
    </location>
</feature>
<evidence type="ECO:0000259" key="14">
    <source>
        <dbReference type="Pfam" id="PF20644"/>
    </source>
</evidence>
<evidence type="ECO:0000256" key="10">
    <source>
        <dbReference type="ARBA" id="ARBA00023242"/>
    </source>
</evidence>
<keyword evidence="17" id="KW-1185">Reference proteome</keyword>
<name>A0A8C4SAJ7_ERPCA</name>
<feature type="domain" description="Rrn7/TAF1B N-terminal cyclin" evidence="14">
    <location>
        <begin position="81"/>
        <end position="251"/>
    </location>
</feature>
<evidence type="ECO:0000256" key="1">
    <source>
        <dbReference type="ARBA" id="ARBA00004604"/>
    </source>
</evidence>
<proteinExistence type="inferred from homology"/>
<comment type="similarity">
    <text evidence="2">Belongs to the RRN7/TAF1B family.</text>
</comment>
<evidence type="ECO:0000256" key="4">
    <source>
        <dbReference type="ARBA" id="ARBA00022723"/>
    </source>
</evidence>
<keyword evidence="4" id="KW-0479">Metal-binding</keyword>
<keyword evidence="7" id="KW-0805">Transcription regulation</keyword>
<dbReference type="InterPro" id="IPR021752">
    <property type="entry name" value="TF_Rrn7_Zf"/>
</dbReference>
<dbReference type="GO" id="GO:0070860">
    <property type="term" value="C:RNA polymerase I core factor complex"/>
    <property type="evidence" value="ECO:0007669"/>
    <property type="project" value="InterPro"/>
</dbReference>
<dbReference type="InterPro" id="IPR048538">
    <property type="entry name" value="Rrn7_cyclin_C"/>
</dbReference>
<keyword evidence="10" id="KW-0539">Nucleus</keyword>
<protein>
    <recommendedName>
        <fullName evidence="3">TATA box-binding protein-associated factor RNA polymerase I subunit B</fullName>
    </recommendedName>
    <alternativeName>
        <fullName evidence="11">TATA box-binding protein-associated factor 1B</fullName>
    </alternativeName>
</protein>
<feature type="compositionally biased region" description="Low complexity" evidence="12">
    <location>
        <begin position="148"/>
        <end position="160"/>
    </location>
</feature>
<evidence type="ECO:0000313" key="17">
    <source>
        <dbReference type="Proteomes" id="UP000694620"/>
    </source>
</evidence>
<dbReference type="PANTHER" id="PTHR31576:SF2">
    <property type="entry name" value="TATA BOX-BINDING PROTEIN-ASSOCIATED FACTOR RNA POLYMERASE I SUBUNIT B"/>
    <property type="match status" value="1"/>
</dbReference>
<dbReference type="PANTHER" id="PTHR31576">
    <property type="entry name" value="TATA BOX-BINDING PROTEIN-ASSOCIATED FACTOR RNA POLYMERASE I SUBUNIT B"/>
    <property type="match status" value="1"/>
</dbReference>
<evidence type="ECO:0000256" key="5">
    <source>
        <dbReference type="ARBA" id="ARBA00022771"/>
    </source>
</evidence>
<dbReference type="GeneTree" id="ENSGT00440000033827"/>
<reference evidence="16" key="2">
    <citation type="submission" date="2025-08" db="UniProtKB">
        <authorList>
            <consortium name="Ensembl"/>
        </authorList>
    </citation>
    <scope>IDENTIFICATION</scope>
</reference>
<evidence type="ECO:0000256" key="9">
    <source>
        <dbReference type="ARBA" id="ARBA00023163"/>
    </source>
</evidence>
<reference evidence="16" key="1">
    <citation type="submission" date="2021-06" db="EMBL/GenBank/DDBJ databases">
        <authorList>
            <consortium name="Wellcome Sanger Institute Data Sharing"/>
        </authorList>
    </citation>
    <scope>NUCLEOTIDE SEQUENCE [LARGE SCALE GENOMIC DNA]</scope>
</reference>